<keyword evidence="3" id="KW-0132">Cell division</keyword>
<keyword evidence="4 15" id="KW-0493">Microtubule</keyword>
<evidence type="ECO:0000256" key="15">
    <source>
        <dbReference type="RuleBase" id="RU000394"/>
    </source>
</evidence>
<dbReference type="GO" id="GO:0005828">
    <property type="term" value="C:kinetochore microtubule"/>
    <property type="evidence" value="ECO:0007669"/>
    <property type="project" value="UniProtKB-ARBA"/>
</dbReference>
<evidence type="ECO:0000256" key="1">
    <source>
        <dbReference type="ARBA" id="ARBA00004647"/>
    </source>
</evidence>
<dbReference type="GO" id="GO:0007018">
    <property type="term" value="P:microtubule-based movement"/>
    <property type="evidence" value="ECO:0007669"/>
    <property type="project" value="InterPro"/>
</dbReference>
<keyword evidence="8 14" id="KW-0067">ATP-binding</keyword>
<evidence type="ECO:0000256" key="11">
    <source>
        <dbReference type="ARBA" id="ARBA00023212"/>
    </source>
</evidence>
<evidence type="ECO:0000313" key="19">
    <source>
        <dbReference type="Proteomes" id="UP000075880"/>
    </source>
</evidence>
<dbReference type="Pfam" id="PF00225">
    <property type="entry name" value="Kinesin"/>
    <property type="match status" value="1"/>
</dbReference>
<dbReference type="SUPFAM" id="SSF52540">
    <property type="entry name" value="P-loop containing nucleoside triphosphate hydrolases"/>
    <property type="match status" value="1"/>
</dbReference>
<dbReference type="PANTHER" id="PTHR47971:SF8">
    <property type="entry name" value="KINESIN-LIKE PROTEIN"/>
    <property type="match status" value="1"/>
</dbReference>
<feature type="binding site" evidence="14">
    <location>
        <begin position="391"/>
        <end position="398"/>
    </location>
    <ligand>
        <name>ATP</name>
        <dbReference type="ChEBI" id="CHEBI:30616"/>
    </ligand>
</feature>
<evidence type="ECO:0000256" key="10">
    <source>
        <dbReference type="ARBA" id="ARBA00023175"/>
    </source>
</evidence>
<evidence type="ECO:0000313" key="18">
    <source>
        <dbReference type="EnsemblMetazoa" id="ENSAATROPP013365"/>
    </source>
</evidence>
<evidence type="ECO:0000256" key="8">
    <source>
        <dbReference type="ARBA" id="ARBA00022840"/>
    </source>
</evidence>
<evidence type="ECO:0000256" key="16">
    <source>
        <dbReference type="SAM" id="MobiDB-lite"/>
    </source>
</evidence>
<dbReference type="GO" id="GO:0051301">
    <property type="term" value="P:cell division"/>
    <property type="evidence" value="ECO:0007669"/>
    <property type="project" value="UniProtKB-KW"/>
</dbReference>
<keyword evidence="7" id="KW-0159">Chromosome partition</keyword>
<dbReference type="PANTHER" id="PTHR47971">
    <property type="entry name" value="KINESIN-RELATED PROTEIN 6"/>
    <property type="match status" value="1"/>
</dbReference>
<keyword evidence="6" id="KW-0498">Mitosis</keyword>
<evidence type="ECO:0000256" key="7">
    <source>
        <dbReference type="ARBA" id="ARBA00022829"/>
    </source>
</evidence>
<evidence type="ECO:0000256" key="12">
    <source>
        <dbReference type="ARBA" id="ARBA00023306"/>
    </source>
</evidence>
<feature type="region of interest" description="Disordered" evidence="16">
    <location>
        <begin position="636"/>
        <end position="657"/>
    </location>
</feature>
<dbReference type="InterPro" id="IPR036961">
    <property type="entry name" value="Kinesin_motor_dom_sf"/>
</dbReference>
<keyword evidence="2" id="KW-0963">Cytoplasm</keyword>
<evidence type="ECO:0000256" key="2">
    <source>
        <dbReference type="ARBA" id="ARBA00022490"/>
    </source>
</evidence>
<dbReference type="InterPro" id="IPR027417">
    <property type="entry name" value="P-loop_NTPase"/>
</dbReference>
<dbReference type="Pfam" id="PF22923">
    <property type="entry name" value="KIF2A-like_1st"/>
    <property type="match status" value="1"/>
</dbReference>
<feature type="region of interest" description="Disordered" evidence="16">
    <location>
        <begin position="180"/>
        <end position="219"/>
    </location>
</feature>
<keyword evidence="10 14" id="KW-0505">Motor protein</keyword>
<evidence type="ECO:0000256" key="14">
    <source>
        <dbReference type="PROSITE-ProRule" id="PRU00283"/>
    </source>
</evidence>
<keyword evidence="11" id="KW-0206">Cytoskeleton</keyword>
<dbReference type="GO" id="GO:0000922">
    <property type="term" value="C:spindle pole"/>
    <property type="evidence" value="ECO:0007669"/>
    <property type="project" value="UniProtKB-SubCell"/>
</dbReference>
<dbReference type="Gene3D" id="3.40.850.10">
    <property type="entry name" value="Kinesin motor domain"/>
    <property type="match status" value="1"/>
</dbReference>
<dbReference type="InterPro" id="IPR001752">
    <property type="entry name" value="Kinesin_motor_dom"/>
</dbReference>
<evidence type="ECO:0000256" key="13">
    <source>
        <dbReference type="ARBA" id="ARBA00061030"/>
    </source>
</evidence>
<keyword evidence="19" id="KW-1185">Reference proteome</keyword>
<feature type="domain" description="Kinesin motor" evidence="17">
    <location>
        <begin position="301"/>
        <end position="632"/>
    </location>
</feature>
<evidence type="ECO:0000259" key="17">
    <source>
        <dbReference type="PROSITE" id="PS50067"/>
    </source>
</evidence>
<dbReference type="InterPro" id="IPR027640">
    <property type="entry name" value="Kinesin-like_fam"/>
</dbReference>
<organism evidence="18 19">
    <name type="scientific">Anopheles atroparvus</name>
    <name type="common">European mosquito</name>
    <dbReference type="NCBI Taxonomy" id="41427"/>
    <lineage>
        <taxon>Eukaryota</taxon>
        <taxon>Metazoa</taxon>
        <taxon>Ecdysozoa</taxon>
        <taxon>Arthropoda</taxon>
        <taxon>Hexapoda</taxon>
        <taxon>Insecta</taxon>
        <taxon>Pterygota</taxon>
        <taxon>Neoptera</taxon>
        <taxon>Endopterygota</taxon>
        <taxon>Diptera</taxon>
        <taxon>Nematocera</taxon>
        <taxon>Culicoidea</taxon>
        <taxon>Culicidae</taxon>
        <taxon>Anophelinae</taxon>
        <taxon>Anopheles</taxon>
    </lineage>
</organism>
<dbReference type="PROSITE" id="PS50067">
    <property type="entry name" value="KINESIN_MOTOR_2"/>
    <property type="match status" value="1"/>
</dbReference>
<sequence length="767" mass="85498">MEFFQKGCIINIRRSDGRIHTAMVSRFHESTRSVTVEWYERGESKGKEIELDALLELNKVEMVPAVQQGECEPQQDKDGAQAPASLSRRSSSIEEDEEDSQPEQTNATHAAIRFNNLMAQRAEKAKPILPLMSALNRMNNAPVPEAPPAAAIGQARPVKMDQMTGPRNNARNTIVNSVVARPSLQPRRESEQPVESRPQIKFAPPTVASSGSGGGGGGNATVNAVAGSAARRSSCVVTVGMMEENRKQQRDMFKVMREKKNALMNQDGGNPNWEFANMIREYQNTIDFRPLIDGQPVENHQITVCVRKRPLSQKEHMRKEIDVICVPNKNTLIVHEPKTKVDLTKYLDNQKFRFDYTFDETCTNETVYTYTAKPLVQAVFDGAMATCFAYGQTGSGKTHTMGGNFTGRTQDSKSGIYAFAARDIFEYLHSPKYSIKDLVVSASFCEIYSGKVFDLLANKRKLRVLEDGKKVVQLVGLTEKEVDTVEEVLAIISGGTSVRTSGQTAANANSSRSHAIFSLTLRPRGSNKIHGKFSFIDLAGNERGADTSSEDRRTRMESSEINKSLLTLKECIRALGRQNYLPFRGSILTQVLRDSFVGENIKTCMIAMIAPGMTSCEHTLNTLRYAHRAKELAVVDPSERTDEPMESDEPPNGTGALDIGNEMVQLPSLNEHEMSMDMAISDLQQKEEEVLDNHLRVIEFLEKFVPEAKALYNLTHTVDYDQDAYCKRGEELFSQMTEVAMSIKDLMSELRSKLAQEEMVSKTSKSK</sequence>
<dbReference type="GO" id="GO:0008017">
    <property type="term" value="F:microtubule binding"/>
    <property type="evidence" value="ECO:0007669"/>
    <property type="project" value="InterPro"/>
</dbReference>
<feature type="region of interest" description="Disordered" evidence="16">
    <location>
        <begin position="70"/>
        <end position="106"/>
    </location>
</feature>
<dbReference type="GO" id="GO:0003777">
    <property type="term" value="F:microtubule motor activity"/>
    <property type="evidence" value="ECO:0007669"/>
    <property type="project" value="InterPro"/>
</dbReference>
<keyword evidence="12" id="KW-0131">Cell cycle</keyword>
<dbReference type="CDD" id="cd01367">
    <property type="entry name" value="KISc_KIF2_like"/>
    <property type="match status" value="1"/>
</dbReference>
<comment type="similarity">
    <text evidence="13">Belongs to the TRAFAC class myosin-kinesin ATPase superfamily. Kinesin family. KIN-13 subfamily.</text>
</comment>
<proteinExistence type="inferred from homology"/>
<dbReference type="PRINTS" id="PR00380">
    <property type="entry name" value="KINESINHEAVY"/>
</dbReference>
<dbReference type="Proteomes" id="UP000075880">
    <property type="component" value="Unassembled WGS sequence"/>
</dbReference>
<dbReference type="SMART" id="SM00129">
    <property type="entry name" value="KISc"/>
    <property type="match status" value="1"/>
</dbReference>
<evidence type="ECO:0000256" key="9">
    <source>
        <dbReference type="ARBA" id="ARBA00023054"/>
    </source>
</evidence>
<dbReference type="EnsemblMetazoa" id="ENSAATROPT014674">
    <property type="protein sequence ID" value="ENSAATROPP013365"/>
    <property type="gene ID" value="ENSAATROPG011903"/>
</dbReference>
<protein>
    <recommendedName>
        <fullName evidence="15">Kinesin-like protein</fullName>
    </recommendedName>
</protein>
<evidence type="ECO:0000256" key="6">
    <source>
        <dbReference type="ARBA" id="ARBA00022776"/>
    </source>
</evidence>
<evidence type="ECO:0000256" key="5">
    <source>
        <dbReference type="ARBA" id="ARBA00022741"/>
    </source>
</evidence>
<evidence type="ECO:0000256" key="4">
    <source>
        <dbReference type="ARBA" id="ARBA00022701"/>
    </source>
</evidence>
<dbReference type="FunFam" id="3.40.850.10:FF:000012">
    <property type="entry name" value="Kinesin-like protein"/>
    <property type="match status" value="1"/>
</dbReference>
<feature type="compositionally biased region" description="Low complexity" evidence="16">
    <location>
        <begin position="81"/>
        <end position="90"/>
    </location>
</feature>
<keyword evidence="5 14" id="KW-0547">Nucleotide-binding</keyword>
<comment type="subcellular location">
    <subcellularLocation>
        <location evidence="1">Cytoplasm</location>
        <location evidence="1">Cytoskeleton</location>
        <location evidence="1">Spindle pole</location>
    </subcellularLocation>
</comment>
<dbReference type="GO" id="GO:0007019">
    <property type="term" value="P:microtubule depolymerization"/>
    <property type="evidence" value="ECO:0007669"/>
    <property type="project" value="TreeGrafter"/>
</dbReference>
<dbReference type="AlphaFoldDB" id="A0AAG5DQU6"/>
<dbReference type="InterPro" id="IPR054473">
    <property type="entry name" value="KIF2A-like_N"/>
</dbReference>
<dbReference type="InterPro" id="IPR019821">
    <property type="entry name" value="Kinesin_motor_CS"/>
</dbReference>
<accession>A0AAG5DQU6</accession>
<name>A0AAG5DQU6_ANOAO</name>
<reference evidence="18" key="1">
    <citation type="submission" date="2024-04" db="UniProtKB">
        <authorList>
            <consortium name="EnsemblMetazoa"/>
        </authorList>
    </citation>
    <scope>IDENTIFICATION</scope>
    <source>
        <strain evidence="18">EBRO</strain>
    </source>
</reference>
<dbReference type="GO" id="GO:0005524">
    <property type="term" value="F:ATP binding"/>
    <property type="evidence" value="ECO:0007669"/>
    <property type="project" value="UniProtKB-UniRule"/>
</dbReference>
<keyword evidence="9" id="KW-0175">Coiled coil</keyword>
<evidence type="ECO:0000256" key="3">
    <source>
        <dbReference type="ARBA" id="ARBA00022618"/>
    </source>
</evidence>
<dbReference type="GO" id="GO:0007059">
    <property type="term" value="P:chromosome segregation"/>
    <property type="evidence" value="ECO:0007669"/>
    <property type="project" value="UniProtKB-KW"/>
</dbReference>
<dbReference type="PROSITE" id="PS00411">
    <property type="entry name" value="KINESIN_MOTOR_1"/>
    <property type="match status" value="1"/>
</dbReference>